<accession>F8ES68</accession>
<name>F8ES68_ZYMMT</name>
<dbReference type="STRING" id="579138.Zymop_0741"/>
<dbReference type="RefSeq" id="WP_013934039.1">
    <property type="nucleotide sequence ID" value="NC_015709.1"/>
</dbReference>
<dbReference type="KEGG" id="zmp:Zymop_0741"/>
<keyword evidence="1" id="KW-0812">Transmembrane</keyword>
<dbReference type="PATRIC" id="fig|579138.3.peg.780"/>
<dbReference type="Proteomes" id="UP000000491">
    <property type="component" value="Chromosome"/>
</dbReference>
<feature type="transmembrane region" description="Helical" evidence="1">
    <location>
        <begin position="26"/>
        <end position="45"/>
    </location>
</feature>
<organism evidence="2 3">
    <name type="scientific">Zymomonas mobilis subsp. pomaceae (strain ATCC 29192 / DSM 22645 / JCM 10191 / CCUG 17912 / NBRC 13757 / NCIMB 11200 / NRRL B-4491 / Barker I)</name>
    <dbReference type="NCBI Taxonomy" id="579138"/>
    <lineage>
        <taxon>Bacteria</taxon>
        <taxon>Pseudomonadati</taxon>
        <taxon>Pseudomonadota</taxon>
        <taxon>Alphaproteobacteria</taxon>
        <taxon>Sphingomonadales</taxon>
        <taxon>Zymomonadaceae</taxon>
        <taxon>Zymomonas</taxon>
    </lineage>
</organism>
<dbReference type="AlphaFoldDB" id="F8ES68"/>
<dbReference type="HOGENOM" id="CLU_2095978_0_0_5"/>
<evidence type="ECO:0000313" key="3">
    <source>
        <dbReference type="Proteomes" id="UP000000491"/>
    </source>
</evidence>
<gene>
    <name evidence="2" type="ordered locus">Zymop_0741</name>
</gene>
<keyword evidence="1" id="KW-1133">Transmembrane helix</keyword>
<keyword evidence="1" id="KW-0472">Membrane</keyword>
<reference evidence="2 3" key="1">
    <citation type="journal article" date="2011" name="J. Bacteriol.">
        <title>Genome sequence of the ethanol-producing Zymomonas mobilis subsp. pomaceae lectotype strain ATCC 29192.</title>
        <authorList>
            <person name="Kouvelis V.N."/>
            <person name="Davenport K.W."/>
            <person name="Brettin T.S."/>
            <person name="Bruce D."/>
            <person name="Detter C."/>
            <person name="Han C.S."/>
            <person name="Nolan M."/>
            <person name="Tapia R."/>
            <person name="Damoulaki A."/>
            <person name="Kyrpides N.C."/>
            <person name="Typas M.A."/>
            <person name="Pappas K.M."/>
        </authorList>
    </citation>
    <scope>NUCLEOTIDE SEQUENCE [LARGE SCALE GENOMIC DNA]</scope>
    <source>
        <strain evidence="3">ATCC 29192 / DSM 22645 / JCM 10191 / CCUG 17912 / NBRC 13757 / NCIMB 11200 / NRRL B-4491 / Barker I</strain>
    </source>
</reference>
<protein>
    <submittedName>
        <fullName evidence="2">Uncharacterized protein</fullName>
    </submittedName>
</protein>
<dbReference type="eggNOG" id="ENOG5032HSA">
    <property type="taxonomic scope" value="Bacteria"/>
</dbReference>
<evidence type="ECO:0000256" key="1">
    <source>
        <dbReference type="SAM" id="Phobius"/>
    </source>
</evidence>
<sequence>MFLPRPSLLWRDIKEFARNHGRVKPLFALIAFALAGGMVSMMYFGSEIKKPDPELIFVQNMNGPRSDAEIIANNQRDQKKLEIRQEESRKRWREFGQMLGYPTK</sequence>
<dbReference type="EMBL" id="CP002865">
    <property type="protein sequence ID" value="AEI37643.1"/>
    <property type="molecule type" value="Genomic_DNA"/>
</dbReference>
<evidence type="ECO:0000313" key="2">
    <source>
        <dbReference type="EMBL" id="AEI37643.1"/>
    </source>
</evidence>
<proteinExistence type="predicted"/>